<dbReference type="AlphaFoldDB" id="A0A9D6V1M4"/>
<dbReference type="Proteomes" id="UP000807825">
    <property type="component" value="Unassembled WGS sequence"/>
</dbReference>
<dbReference type="GO" id="GO:0005840">
    <property type="term" value="C:ribosome"/>
    <property type="evidence" value="ECO:0007669"/>
    <property type="project" value="UniProtKB-KW"/>
</dbReference>
<dbReference type="GO" id="GO:0008276">
    <property type="term" value="F:protein methyltransferase activity"/>
    <property type="evidence" value="ECO:0007669"/>
    <property type="project" value="TreeGrafter"/>
</dbReference>
<accession>A0A9D6V1M4</accession>
<dbReference type="PANTHER" id="PTHR43648:SF1">
    <property type="entry name" value="ELECTRON TRANSFER FLAVOPROTEIN BETA SUBUNIT LYSINE METHYLTRANSFERASE"/>
    <property type="match status" value="1"/>
</dbReference>
<keyword evidence="1 3" id="KW-0489">Methyltransferase</keyword>
<name>A0A9D6V1M4_9BACT</name>
<organism evidence="3 4">
    <name type="scientific">Desulfomonile tiedjei</name>
    <dbReference type="NCBI Taxonomy" id="2358"/>
    <lineage>
        <taxon>Bacteria</taxon>
        <taxon>Pseudomonadati</taxon>
        <taxon>Thermodesulfobacteriota</taxon>
        <taxon>Desulfomonilia</taxon>
        <taxon>Desulfomonilales</taxon>
        <taxon>Desulfomonilaceae</taxon>
        <taxon>Desulfomonile</taxon>
    </lineage>
</organism>
<proteinExistence type="predicted"/>
<dbReference type="Gene3D" id="3.40.50.150">
    <property type="entry name" value="Vaccinia Virus protein VP39"/>
    <property type="match status" value="1"/>
</dbReference>
<sequence length="269" mass="29969">MIPPDTMLHIYEIRGEMVDISVPDPPPSFIGIWNEEDFSYLFFTESEDDYIRARVCGNSLSSWSRHEMKYSDWQTGLPSNGLSIGGFRFVPADDPAPESDSLLLDPSVVFGDGSHPTTTSCLKFLQQVIEFGRIESMLDLGTGTGILALAAARLGVSRILAVDRNRLAAETARKNVRINKLESIIQVEESEARLHIDRTVDLVTANLPFQVLRDLVTLRGANLHRFWIVSGIDRIQAGVLKELLTEQGYSIGNESIDAPWVTFEASKQM</sequence>
<dbReference type="CDD" id="cd02440">
    <property type="entry name" value="AdoMet_MTases"/>
    <property type="match status" value="1"/>
</dbReference>
<reference evidence="3" key="1">
    <citation type="submission" date="2020-07" db="EMBL/GenBank/DDBJ databases">
        <title>Huge and variable diversity of episymbiotic CPR bacteria and DPANN archaea in groundwater ecosystems.</title>
        <authorList>
            <person name="He C.Y."/>
            <person name="Keren R."/>
            <person name="Whittaker M."/>
            <person name="Farag I.F."/>
            <person name="Doudna J."/>
            <person name="Cate J.H.D."/>
            <person name="Banfield J.F."/>
        </authorList>
    </citation>
    <scope>NUCLEOTIDE SEQUENCE</scope>
    <source>
        <strain evidence="3">NC_groundwater_1664_Pr3_B-0.1um_52_9</strain>
    </source>
</reference>
<protein>
    <submittedName>
        <fullName evidence="3">50S ribosomal protein L11 methyltransferase</fullName>
    </submittedName>
</protein>
<evidence type="ECO:0000313" key="4">
    <source>
        <dbReference type="Proteomes" id="UP000807825"/>
    </source>
</evidence>
<dbReference type="GO" id="GO:0032259">
    <property type="term" value="P:methylation"/>
    <property type="evidence" value="ECO:0007669"/>
    <property type="project" value="UniProtKB-KW"/>
</dbReference>
<dbReference type="SUPFAM" id="SSF53335">
    <property type="entry name" value="S-adenosyl-L-methionine-dependent methyltransferases"/>
    <property type="match status" value="1"/>
</dbReference>
<keyword evidence="2" id="KW-0808">Transferase</keyword>
<dbReference type="Pfam" id="PF06325">
    <property type="entry name" value="PrmA"/>
    <property type="match status" value="1"/>
</dbReference>
<comment type="caution">
    <text evidence="3">The sequence shown here is derived from an EMBL/GenBank/DDBJ whole genome shotgun (WGS) entry which is preliminary data.</text>
</comment>
<gene>
    <name evidence="3" type="ORF">HY912_06275</name>
</gene>
<evidence type="ECO:0000256" key="2">
    <source>
        <dbReference type="ARBA" id="ARBA00022679"/>
    </source>
</evidence>
<dbReference type="EMBL" id="JACRDE010000179">
    <property type="protein sequence ID" value="MBI5249084.1"/>
    <property type="molecule type" value="Genomic_DNA"/>
</dbReference>
<keyword evidence="3" id="KW-0689">Ribosomal protein</keyword>
<evidence type="ECO:0000313" key="3">
    <source>
        <dbReference type="EMBL" id="MBI5249084.1"/>
    </source>
</evidence>
<dbReference type="InterPro" id="IPR029063">
    <property type="entry name" value="SAM-dependent_MTases_sf"/>
</dbReference>
<evidence type="ECO:0000256" key="1">
    <source>
        <dbReference type="ARBA" id="ARBA00022603"/>
    </source>
</evidence>
<keyword evidence="3" id="KW-0687">Ribonucleoprotein</keyword>
<dbReference type="PANTHER" id="PTHR43648">
    <property type="entry name" value="ELECTRON TRANSFER FLAVOPROTEIN BETA SUBUNIT LYSINE METHYLTRANSFERASE"/>
    <property type="match status" value="1"/>
</dbReference>
<dbReference type="InterPro" id="IPR050078">
    <property type="entry name" value="Ribosomal_L11_MeTrfase_PrmA"/>
</dbReference>